<accession>A0A327MBD7</accession>
<dbReference type="GO" id="GO:0032259">
    <property type="term" value="P:methylation"/>
    <property type="evidence" value="ECO:0007669"/>
    <property type="project" value="UniProtKB-KW"/>
</dbReference>
<gene>
    <name evidence="3" type="ORF">DOO78_05880</name>
</gene>
<dbReference type="InterPro" id="IPR050447">
    <property type="entry name" value="Erg6_SMT_methyltransf"/>
</dbReference>
<evidence type="ECO:0000259" key="2">
    <source>
        <dbReference type="Pfam" id="PF08241"/>
    </source>
</evidence>
<name>A0A327MBD7_9PROT</name>
<comment type="caution">
    <text evidence="3">The sequence shown here is derived from an EMBL/GenBank/DDBJ whole genome shotgun (WGS) entry which is preliminary data.</text>
</comment>
<dbReference type="OrthoDB" id="7856199at2"/>
<protein>
    <submittedName>
        <fullName evidence="3">Class I SAM-dependent methyltransferase</fullName>
    </submittedName>
</protein>
<dbReference type="SUPFAM" id="SSF53335">
    <property type="entry name" value="S-adenosyl-L-methionine-dependent methyltransferases"/>
    <property type="match status" value="1"/>
</dbReference>
<dbReference type="PANTHER" id="PTHR44068:SF11">
    <property type="entry name" value="GERANYL DIPHOSPHATE 2-C-METHYLTRANSFERASE"/>
    <property type="match status" value="1"/>
</dbReference>
<dbReference type="Proteomes" id="UP000249065">
    <property type="component" value="Unassembled WGS sequence"/>
</dbReference>
<reference evidence="4" key="1">
    <citation type="submission" date="2018-06" db="EMBL/GenBank/DDBJ databases">
        <authorList>
            <person name="Khan S.A."/>
        </authorList>
    </citation>
    <scope>NUCLEOTIDE SEQUENCE [LARGE SCALE GENOMIC DNA]</scope>
    <source>
        <strain evidence="4">DB-1506</strain>
    </source>
</reference>
<dbReference type="RefSeq" id="WP_111468817.1">
    <property type="nucleotide sequence ID" value="NZ_QLIX01000003.1"/>
</dbReference>
<dbReference type="PANTHER" id="PTHR44068">
    <property type="entry name" value="ZGC:194242"/>
    <property type="match status" value="1"/>
</dbReference>
<dbReference type="Gene3D" id="3.40.50.150">
    <property type="entry name" value="Vaccinia Virus protein VP39"/>
    <property type="match status" value="1"/>
</dbReference>
<organism evidence="3 4">
    <name type="scientific">Roseicella frigidaeris</name>
    <dbReference type="NCBI Taxonomy" id="2230885"/>
    <lineage>
        <taxon>Bacteria</taxon>
        <taxon>Pseudomonadati</taxon>
        <taxon>Pseudomonadota</taxon>
        <taxon>Alphaproteobacteria</taxon>
        <taxon>Acetobacterales</taxon>
        <taxon>Roseomonadaceae</taxon>
        <taxon>Roseicella</taxon>
    </lineage>
</organism>
<sequence>MDLESTVARHYGHAALEHAILAALAAMGKDPDHLTPEDLAPVDEFHIGGRAATRDLADAMRLAPGLALLDIGCGLGGAARLFAGEFGCRVTGLDLTADYVRCAAALARRVGLGGQAEFRQGSALALPFAEAGFDAATLLHVGMNIADKARLFAEARRVLRPGGVFGIYDVMREGEGDLAFPLPWAAGAATSFVEDADTYRRLLAAAGFAVEAVRSRRAFAIEFFRRMRVAAAAAGGPPPLGLHILMGETAPLKARNMLGNLEAGLIAPTEIIARAV</sequence>
<evidence type="ECO:0000313" key="3">
    <source>
        <dbReference type="EMBL" id="RAI59786.1"/>
    </source>
</evidence>
<dbReference type="Pfam" id="PF08241">
    <property type="entry name" value="Methyltransf_11"/>
    <property type="match status" value="1"/>
</dbReference>
<dbReference type="GO" id="GO:0008757">
    <property type="term" value="F:S-adenosylmethionine-dependent methyltransferase activity"/>
    <property type="evidence" value="ECO:0007669"/>
    <property type="project" value="InterPro"/>
</dbReference>
<keyword evidence="4" id="KW-1185">Reference proteome</keyword>
<keyword evidence="3" id="KW-0489">Methyltransferase</keyword>
<evidence type="ECO:0000313" key="4">
    <source>
        <dbReference type="Proteomes" id="UP000249065"/>
    </source>
</evidence>
<dbReference type="AlphaFoldDB" id="A0A327MBD7"/>
<keyword evidence="1 3" id="KW-0808">Transferase</keyword>
<dbReference type="EMBL" id="QLIX01000003">
    <property type="protein sequence ID" value="RAI59786.1"/>
    <property type="molecule type" value="Genomic_DNA"/>
</dbReference>
<dbReference type="InterPro" id="IPR013216">
    <property type="entry name" value="Methyltransf_11"/>
</dbReference>
<evidence type="ECO:0000256" key="1">
    <source>
        <dbReference type="ARBA" id="ARBA00022679"/>
    </source>
</evidence>
<feature type="domain" description="Methyltransferase type 11" evidence="2">
    <location>
        <begin position="69"/>
        <end position="165"/>
    </location>
</feature>
<proteinExistence type="predicted"/>
<dbReference type="CDD" id="cd02440">
    <property type="entry name" value="AdoMet_MTases"/>
    <property type="match status" value="1"/>
</dbReference>
<dbReference type="InterPro" id="IPR029063">
    <property type="entry name" value="SAM-dependent_MTases_sf"/>
</dbReference>